<name>A0ABS4YKZ2_9MICO</name>
<accession>A0ABS4YKZ2</accession>
<dbReference type="EMBL" id="JAGIOC010000001">
    <property type="protein sequence ID" value="MBP2409473.1"/>
    <property type="molecule type" value="Genomic_DNA"/>
</dbReference>
<gene>
    <name evidence="1" type="ORF">JOF44_002376</name>
</gene>
<sequence length="82" mass="9251">MIDDRRTTGEGEASALVAVRKSMTEESVPHVSSSVTTTAERSRKRIPLRYNGRRFVLGSRRCRCWGRLRRRFLAGASVSPLT</sequence>
<evidence type="ECO:0000313" key="2">
    <source>
        <dbReference type="Proteomes" id="UP000698222"/>
    </source>
</evidence>
<proteinExistence type="predicted"/>
<keyword evidence="2" id="KW-1185">Reference proteome</keyword>
<comment type="caution">
    <text evidence="1">The sequence shown here is derived from an EMBL/GenBank/DDBJ whole genome shotgun (WGS) entry which is preliminary data.</text>
</comment>
<dbReference type="Proteomes" id="UP000698222">
    <property type="component" value="Unassembled WGS sequence"/>
</dbReference>
<protein>
    <submittedName>
        <fullName evidence="1">Uncharacterized protein</fullName>
    </submittedName>
</protein>
<evidence type="ECO:0000313" key="1">
    <source>
        <dbReference type="EMBL" id="MBP2409473.1"/>
    </source>
</evidence>
<reference evidence="1 2" key="1">
    <citation type="submission" date="2021-03" db="EMBL/GenBank/DDBJ databases">
        <title>Sequencing the genomes of 1000 actinobacteria strains.</title>
        <authorList>
            <person name="Klenk H.-P."/>
        </authorList>
    </citation>
    <scope>NUCLEOTIDE SEQUENCE [LARGE SCALE GENOMIC DNA]</scope>
    <source>
        <strain evidence="1 2">DSM 14564</strain>
    </source>
</reference>
<organism evidence="1 2">
    <name type="scientific">Brachybacterium fresconis</name>
    <dbReference type="NCBI Taxonomy" id="173363"/>
    <lineage>
        <taxon>Bacteria</taxon>
        <taxon>Bacillati</taxon>
        <taxon>Actinomycetota</taxon>
        <taxon>Actinomycetes</taxon>
        <taxon>Micrococcales</taxon>
        <taxon>Dermabacteraceae</taxon>
        <taxon>Brachybacterium</taxon>
    </lineage>
</organism>